<proteinExistence type="predicted"/>
<organism evidence="1 2">
    <name type="scientific">Nitrobacter winogradskyi</name>
    <name type="common">Nitrobacter agilis</name>
    <dbReference type="NCBI Taxonomy" id="913"/>
    <lineage>
        <taxon>Bacteria</taxon>
        <taxon>Pseudomonadati</taxon>
        <taxon>Pseudomonadota</taxon>
        <taxon>Alphaproteobacteria</taxon>
        <taxon>Hyphomicrobiales</taxon>
        <taxon>Nitrobacteraceae</taxon>
        <taxon>Nitrobacter</taxon>
    </lineage>
</organism>
<sequence length="111" mass="12662">MRPAVCTIWGELEQEFQPGRSDYHLAKDDIFGQHYLPTRDGPRDRIHFYPNRTILPKDRLRDLTKDRLKISEASETFCMIAGFGAIAPLSTNHYPQIIVSIFLWIGSASAA</sequence>
<accession>A0ACC6ADK7</accession>
<evidence type="ECO:0000313" key="1">
    <source>
        <dbReference type="EMBL" id="MCP1997613.1"/>
    </source>
</evidence>
<protein>
    <submittedName>
        <fullName evidence="1">Uncharacterized protein</fullName>
    </submittedName>
</protein>
<keyword evidence="2" id="KW-1185">Reference proteome</keyword>
<comment type="caution">
    <text evidence="1">The sequence shown here is derived from an EMBL/GenBank/DDBJ whole genome shotgun (WGS) entry which is preliminary data.</text>
</comment>
<evidence type="ECO:0000313" key="2">
    <source>
        <dbReference type="Proteomes" id="UP001205486"/>
    </source>
</evidence>
<name>A0ACC6ADK7_NITWI</name>
<dbReference type="Proteomes" id="UP001205486">
    <property type="component" value="Unassembled WGS sequence"/>
</dbReference>
<dbReference type="EMBL" id="JALJZS010000001">
    <property type="protein sequence ID" value="MCP1997613.1"/>
    <property type="molecule type" value="Genomic_DNA"/>
</dbReference>
<gene>
    <name evidence="1" type="ORF">J2S34_000035</name>
</gene>
<reference evidence="1" key="1">
    <citation type="submission" date="2022-03" db="EMBL/GenBank/DDBJ databases">
        <title>Interactions between chemoautotrophic and heterotrophic bacteria.</title>
        <authorList>
            <person name="Santoro A."/>
        </authorList>
    </citation>
    <scope>NUCLEOTIDE SEQUENCE</scope>
    <source>
        <strain evidence="1">Nb-106</strain>
    </source>
</reference>